<dbReference type="AlphaFoldDB" id="A0A964XIU2"/>
<feature type="compositionally biased region" description="Polar residues" evidence="1">
    <location>
        <begin position="11"/>
        <end position="22"/>
    </location>
</feature>
<feature type="compositionally biased region" description="Gly residues" evidence="1">
    <location>
        <begin position="32"/>
        <end position="45"/>
    </location>
</feature>
<name>A0A964XIU2_9ACTN</name>
<evidence type="ECO:0000313" key="2">
    <source>
        <dbReference type="EMBL" id="NBE50604.1"/>
    </source>
</evidence>
<dbReference type="Proteomes" id="UP000598297">
    <property type="component" value="Unassembled WGS sequence"/>
</dbReference>
<evidence type="ECO:0000256" key="1">
    <source>
        <dbReference type="SAM" id="MobiDB-lite"/>
    </source>
</evidence>
<feature type="region of interest" description="Disordered" evidence="1">
    <location>
        <begin position="1"/>
        <end position="45"/>
    </location>
</feature>
<feature type="compositionally biased region" description="Basic residues" evidence="1">
    <location>
        <begin position="1"/>
        <end position="10"/>
    </location>
</feature>
<evidence type="ECO:0000313" key="3">
    <source>
        <dbReference type="Proteomes" id="UP000598297"/>
    </source>
</evidence>
<organism evidence="2 3">
    <name type="scientific">Streptomyces boluensis</name>
    <dbReference type="NCBI Taxonomy" id="1775135"/>
    <lineage>
        <taxon>Bacteria</taxon>
        <taxon>Bacillati</taxon>
        <taxon>Actinomycetota</taxon>
        <taxon>Actinomycetes</taxon>
        <taxon>Kitasatosporales</taxon>
        <taxon>Streptomycetaceae</taxon>
        <taxon>Streptomyces</taxon>
    </lineage>
</organism>
<protein>
    <submittedName>
        <fullName evidence="2">Uncharacterized protein</fullName>
    </submittedName>
</protein>
<reference evidence="2" key="1">
    <citation type="submission" date="2020-01" db="EMBL/GenBank/DDBJ databases">
        <title>Whole-genome analyses of novel actinobacteria.</title>
        <authorList>
            <person name="Sahin N."/>
        </authorList>
    </citation>
    <scope>NUCLEOTIDE SEQUENCE</scope>
    <source>
        <strain evidence="2">YC537</strain>
    </source>
</reference>
<gene>
    <name evidence="2" type="ORF">GUY60_04020</name>
</gene>
<dbReference type="EMBL" id="JAAAHS010000016">
    <property type="protein sequence ID" value="NBE50604.1"/>
    <property type="molecule type" value="Genomic_DNA"/>
</dbReference>
<dbReference type="RefSeq" id="WP_161693789.1">
    <property type="nucleotide sequence ID" value="NZ_JAAAHS010000016.1"/>
</dbReference>
<accession>A0A964XIU2</accession>
<keyword evidence="3" id="KW-1185">Reference proteome</keyword>
<comment type="caution">
    <text evidence="2">The sequence shown here is derived from an EMBL/GenBank/DDBJ whole genome shotgun (WGS) entry which is preliminary data.</text>
</comment>
<sequence>MRPFWKKKPRTTTTSASEQTHPVTDRAPAAEGGTGSDGAGGVAAG</sequence>
<proteinExistence type="predicted"/>